<proteinExistence type="predicted"/>
<dbReference type="STRING" id="596152.DesU5LDRAFT_1483"/>
<keyword evidence="1" id="KW-1133">Transmembrane helix</keyword>
<evidence type="ECO:0000313" key="2">
    <source>
        <dbReference type="EMBL" id="EIG53168.1"/>
    </source>
</evidence>
<sequence length="65" mass="6856">MTILRTNKPDLPTGADYLHAVLCLLVLAALCGAGWLMADARGFHVSAEHEAIMHGARLLAGGMGR</sequence>
<organism evidence="2">
    <name type="scientific">Desulfovibrio sp. U5L</name>
    <dbReference type="NCBI Taxonomy" id="596152"/>
    <lineage>
        <taxon>Bacteria</taxon>
        <taxon>Pseudomonadati</taxon>
        <taxon>Thermodesulfobacteriota</taxon>
        <taxon>Desulfovibrionia</taxon>
        <taxon>Desulfovibrionales</taxon>
        <taxon>Desulfovibrionaceae</taxon>
        <taxon>Desulfovibrio</taxon>
    </lineage>
</organism>
<keyword evidence="1" id="KW-0472">Membrane</keyword>
<accession>I2Q062</accession>
<name>I2Q062_9BACT</name>
<keyword evidence="1" id="KW-0812">Transmembrane</keyword>
<gene>
    <name evidence="2" type="ORF">DesU5LDRAFT_1483</name>
</gene>
<dbReference type="AlphaFoldDB" id="I2Q062"/>
<protein>
    <submittedName>
        <fullName evidence="2">Uncharacterized protein</fullName>
    </submittedName>
</protein>
<dbReference type="EMBL" id="JH600068">
    <property type="protein sequence ID" value="EIG53168.1"/>
    <property type="molecule type" value="Genomic_DNA"/>
</dbReference>
<dbReference type="HOGENOM" id="CLU_2842697_0_0_7"/>
<feature type="transmembrane region" description="Helical" evidence="1">
    <location>
        <begin position="17"/>
        <end position="38"/>
    </location>
</feature>
<reference evidence="2" key="1">
    <citation type="submission" date="2011-11" db="EMBL/GenBank/DDBJ databases">
        <title>Improved High-Quality Draft sequence of Desulfovibrio sp. U5L.</title>
        <authorList>
            <consortium name="US DOE Joint Genome Institute"/>
            <person name="Lucas S."/>
            <person name="Han J."/>
            <person name="Lapidus A."/>
            <person name="Cheng J.-F."/>
            <person name="Goodwin L."/>
            <person name="Pitluck S."/>
            <person name="Peters L."/>
            <person name="Ovchinnikova G."/>
            <person name="Held B."/>
            <person name="Detter J.C."/>
            <person name="Han C."/>
            <person name="Tapia R."/>
            <person name="Land M."/>
            <person name="Hauser L."/>
            <person name="Kyrpides N."/>
            <person name="Ivanova N."/>
            <person name="Pagani I."/>
            <person name="Gabster J."/>
            <person name="Walker C."/>
            <person name="Stolyar S."/>
            <person name="Stahl D."/>
            <person name="Arkin A."/>
            <person name="Dehal P."/>
            <person name="Hazen T."/>
            <person name="Woyke T."/>
        </authorList>
    </citation>
    <scope>NUCLEOTIDE SEQUENCE [LARGE SCALE GENOMIC DNA]</scope>
    <source>
        <strain evidence="2">U5L</strain>
    </source>
</reference>
<evidence type="ECO:0000256" key="1">
    <source>
        <dbReference type="SAM" id="Phobius"/>
    </source>
</evidence>